<dbReference type="Gene3D" id="3.30.230.10">
    <property type="match status" value="1"/>
</dbReference>
<evidence type="ECO:0000256" key="1">
    <source>
        <dbReference type="ARBA" id="ARBA00004496"/>
    </source>
</evidence>
<keyword evidence="8 10" id="KW-0346">Stress response</keyword>
<name>A0AAX4HQC0_9BACT</name>
<evidence type="ECO:0000256" key="14">
    <source>
        <dbReference type="PROSITE-ProRule" id="PRU01122"/>
    </source>
</evidence>
<comment type="induction">
    <text evidence="10">By heat shock.</text>
</comment>
<dbReference type="InterPro" id="IPR054594">
    <property type="entry name" value="Lon_lid"/>
</dbReference>
<evidence type="ECO:0000256" key="10">
    <source>
        <dbReference type="HAMAP-Rule" id="MF_01973"/>
    </source>
</evidence>
<dbReference type="Gene3D" id="2.30.130.40">
    <property type="entry name" value="LON domain-like"/>
    <property type="match status" value="1"/>
</dbReference>
<keyword evidence="5 10" id="KW-0378">Hydrolase</keyword>
<evidence type="ECO:0000256" key="15">
    <source>
        <dbReference type="RuleBase" id="RU000591"/>
    </source>
</evidence>
<dbReference type="HAMAP" id="MF_01973">
    <property type="entry name" value="lon_bact"/>
    <property type="match status" value="1"/>
</dbReference>
<comment type="function">
    <text evidence="10">ATP-dependent serine protease that mediates the selective degradation of mutant and abnormal proteins as well as certain short-lived regulatory proteins. Required for cellular homeostasis and for survival from DNA damage and developmental changes induced by stress. Degrades polypeptides processively to yield small peptide fragments that are 5 to 10 amino acids long. Binds to DNA in a double-stranded, site-specific manner.</text>
</comment>
<dbReference type="InterPro" id="IPR003111">
    <property type="entry name" value="Lon_prtase_N"/>
</dbReference>
<organism evidence="19 20">
    <name type="scientific">Peredibacter starrii</name>
    <dbReference type="NCBI Taxonomy" id="28202"/>
    <lineage>
        <taxon>Bacteria</taxon>
        <taxon>Pseudomonadati</taxon>
        <taxon>Bdellovibrionota</taxon>
        <taxon>Bacteriovoracia</taxon>
        <taxon>Bacteriovoracales</taxon>
        <taxon>Bacteriovoracaceae</taxon>
        <taxon>Peredibacter</taxon>
    </lineage>
</organism>
<dbReference type="InterPro" id="IPR014721">
    <property type="entry name" value="Ribsml_uS5_D2-typ_fold_subgr"/>
</dbReference>
<evidence type="ECO:0000256" key="7">
    <source>
        <dbReference type="ARBA" id="ARBA00022840"/>
    </source>
</evidence>
<dbReference type="PROSITE" id="PS51786">
    <property type="entry name" value="LON_PROTEOLYTIC"/>
    <property type="match status" value="1"/>
</dbReference>
<dbReference type="Pfam" id="PF00004">
    <property type="entry name" value="AAA"/>
    <property type="match status" value="1"/>
</dbReference>
<evidence type="ECO:0000256" key="16">
    <source>
        <dbReference type="SAM" id="MobiDB-lite"/>
    </source>
</evidence>
<feature type="active site" evidence="10 12">
    <location>
        <position position="764"/>
    </location>
</feature>
<dbReference type="Proteomes" id="UP001324634">
    <property type="component" value="Chromosome"/>
</dbReference>
<dbReference type="Gene3D" id="1.20.58.1480">
    <property type="match status" value="1"/>
</dbReference>
<dbReference type="InterPro" id="IPR046336">
    <property type="entry name" value="Lon_prtase_N_sf"/>
</dbReference>
<dbReference type="RefSeq" id="WP_321396255.1">
    <property type="nucleotide sequence ID" value="NZ_CP139487.1"/>
</dbReference>
<dbReference type="FunFam" id="3.40.50.300:FF:000021">
    <property type="entry name" value="Lon protease homolog"/>
    <property type="match status" value="1"/>
</dbReference>
<dbReference type="PROSITE" id="PS01046">
    <property type="entry name" value="LON_SER"/>
    <property type="match status" value="1"/>
</dbReference>
<dbReference type="PIRSF" id="PIRSF001174">
    <property type="entry name" value="Lon_proteas"/>
    <property type="match status" value="1"/>
</dbReference>
<dbReference type="GO" id="GO:0006515">
    <property type="term" value="P:protein quality control for misfolded or incompletely synthesized proteins"/>
    <property type="evidence" value="ECO:0007669"/>
    <property type="project" value="UniProtKB-UniRule"/>
</dbReference>
<keyword evidence="2 10" id="KW-0963">Cytoplasm</keyword>
<keyword evidence="6 10" id="KW-0720">Serine protease</keyword>
<protein>
    <recommendedName>
        <fullName evidence="10 11">Lon protease</fullName>
        <ecNumber evidence="10 11">3.4.21.53</ecNumber>
    </recommendedName>
    <alternativeName>
        <fullName evidence="10">ATP-dependent protease La</fullName>
    </alternativeName>
</protein>
<dbReference type="InterPro" id="IPR027417">
    <property type="entry name" value="P-loop_NTPase"/>
</dbReference>
<dbReference type="InterPro" id="IPR008269">
    <property type="entry name" value="Lon_proteolytic"/>
</dbReference>
<dbReference type="Pfam" id="PF22667">
    <property type="entry name" value="Lon_lid"/>
    <property type="match status" value="1"/>
</dbReference>
<comment type="subunit">
    <text evidence="10 11">Homohexamer. Organized in a ring with a central cavity.</text>
</comment>
<dbReference type="InterPro" id="IPR004815">
    <property type="entry name" value="Lon_bac/euk-typ"/>
</dbReference>
<evidence type="ECO:0000256" key="9">
    <source>
        <dbReference type="ARBA" id="ARBA00050665"/>
    </source>
</evidence>
<gene>
    <name evidence="10 19" type="primary">lon</name>
    <name evidence="19" type="ORF">SOO65_02225</name>
</gene>
<accession>A0AAX4HQC0</accession>
<dbReference type="GO" id="GO:0005737">
    <property type="term" value="C:cytoplasm"/>
    <property type="evidence" value="ECO:0007669"/>
    <property type="project" value="UniProtKB-SubCell"/>
</dbReference>
<evidence type="ECO:0000256" key="12">
    <source>
        <dbReference type="PIRSR" id="PIRSR001174-1"/>
    </source>
</evidence>
<evidence type="ECO:0000256" key="8">
    <source>
        <dbReference type="ARBA" id="ARBA00023016"/>
    </source>
</evidence>
<dbReference type="SMART" id="SM00382">
    <property type="entry name" value="AAA"/>
    <property type="match status" value="1"/>
</dbReference>
<dbReference type="GO" id="GO:0016887">
    <property type="term" value="F:ATP hydrolysis activity"/>
    <property type="evidence" value="ECO:0007669"/>
    <property type="project" value="UniProtKB-UniRule"/>
</dbReference>
<dbReference type="Pfam" id="PF02190">
    <property type="entry name" value="LON_substr_bdg"/>
    <property type="match status" value="1"/>
</dbReference>
<dbReference type="SUPFAM" id="SSF54211">
    <property type="entry name" value="Ribosomal protein S5 domain 2-like"/>
    <property type="match status" value="1"/>
</dbReference>
<evidence type="ECO:0000256" key="3">
    <source>
        <dbReference type="ARBA" id="ARBA00022670"/>
    </source>
</evidence>
<evidence type="ECO:0000259" key="18">
    <source>
        <dbReference type="PROSITE" id="PS51787"/>
    </source>
</evidence>
<feature type="domain" description="Lon proteolytic" evidence="17">
    <location>
        <begin position="640"/>
        <end position="858"/>
    </location>
</feature>
<dbReference type="EC" id="3.4.21.53" evidence="10 11"/>
<dbReference type="PROSITE" id="PS51787">
    <property type="entry name" value="LON_N"/>
    <property type="match status" value="1"/>
</dbReference>
<dbReference type="Pfam" id="PF05362">
    <property type="entry name" value="Lon_C"/>
    <property type="match status" value="2"/>
</dbReference>
<dbReference type="GO" id="GO:0005524">
    <property type="term" value="F:ATP binding"/>
    <property type="evidence" value="ECO:0007669"/>
    <property type="project" value="UniProtKB-UniRule"/>
</dbReference>
<dbReference type="GO" id="GO:0043565">
    <property type="term" value="F:sequence-specific DNA binding"/>
    <property type="evidence" value="ECO:0007669"/>
    <property type="project" value="UniProtKB-UniRule"/>
</dbReference>
<evidence type="ECO:0000256" key="4">
    <source>
        <dbReference type="ARBA" id="ARBA00022741"/>
    </source>
</evidence>
<dbReference type="GO" id="GO:0034605">
    <property type="term" value="P:cellular response to heat"/>
    <property type="evidence" value="ECO:0007669"/>
    <property type="project" value="UniProtKB-UniRule"/>
</dbReference>
<evidence type="ECO:0000256" key="11">
    <source>
        <dbReference type="PIRNR" id="PIRNR001174"/>
    </source>
</evidence>
<comment type="similarity">
    <text evidence="10 11 14 15">Belongs to the peptidase S16 family.</text>
</comment>
<keyword evidence="4 10" id="KW-0547">Nucleotide-binding</keyword>
<dbReference type="NCBIfam" id="TIGR00763">
    <property type="entry name" value="lon"/>
    <property type="match status" value="1"/>
</dbReference>
<feature type="compositionally biased region" description="Acidic residues" evidence="16">
    <location>
        <begin position="84"/>
        <end position="95"/>
    </location>
</feature>
<sequence>MAKDKNAKANTESSIVAEIPSEVVIIPIVNSPIFPGMIAPIILSEDKYTPELDSYLTKNNYVALNLVKFKDFGENSDAVLQEMDEEQVSYEDDTESFPVTSSSDSPKGITPKDIYKVGVLCKVIKKLKLPDGSVNLLVHGMKRYRAVEYIADAPLLVARTEVFNDIHEPDEELDAYTRSVINQVKKLSEINPYFNEEMKLAMLNSPSPGSLADLVAFALSLDVPEAQDFLETLIVKKRFAKLLVYLKREKDVADIQKKITDEVNDKVNKYQREYFLREQLKVIRNELGLDEDDKAKDIKKIKETLEAGGLPEEAKKAAMEELERLESIPDSSPEYNVTRTYLNWMVQLPWNAATDDKVDIESAKKMLEKDHYGLEKPKERIMEFLAVRKLKPEYDGTILCLAGPPGVGKTSLGHSIAKALGRKFYRFSLGGMKDEAEIKGHRRTYVGAMPGKIIQALKRVEVNNPVIMLDEIDKIGKSYQGDPASALLEVLDPEQNKTFIDNYLDVPFDLSKVLFIATANYVGEIPEALLDRMELIDLSGYTIEEKLSIATKWVIPKQLKKHGLVSKEFSLGAPVLKALVSDYAREPGVRVMEQMVAKLCRRAALEKVSNKKFKKFAPAVADLEKYLGPKRFETDMAQKPLQPGIVTGLAWTSFGGDILFIETIPLKGRGFKLTGQLGDVMGESANLAYSYVKSILQAQIEEEKALEEKKASKKKVSKKKIDTPATVTAPAVAAPNPEEATDFLAKHEIHLHLPAGATPKDGPSAGITMALALYSLSTNQMVRGDIAMTGELSLTGKVLPVGGIKEKVLAAKRAGIKEIILPWQNEKDLKEVPERHRKGMKFYPVKHFDEVLKIALKSR</sequence>
<evidence type="ECO:0000256" key="2">
    <source>
        <dbReference type="ARBA" id="ARBA00022490"/>
    </source>
</evidence>
<dbReference type="AlphaFoldDB" id="A0AAX4HQC0"/>
<dbReference type="GO" id="GO:0004252">
    <property type="term" value="F:serine-type endopeptidase activity"/>
    <property type="evidence" value="ECO:0007669"/>
    <property type="project" value="UniProtKB-UniRule"/>
</dbReference>
<dbReference type="PRINTS" id="PR00830">
    <property type="entry name" value="ENDOLAPTASE"/>
</dbReference>
<feature type="binding site" evidence="10 13">
    <location>
        <begin position="403"/>
        <end position="410"/>
    </location>
    <ligand>
        <name>ATP</name>
        <dbReference type="ChEBI" id="CHEBI:30616"/>
    </ligand>
</feature>
<dbReference type="InterPro" id="IPR020568">
    <property type="entry name" value="Ribosomal_Su5_D2-typ_SF"/>
</dbReference>
<feature type="region of interest" description="Disordered" evidence="16">
    <location>
        <begin position="84"/>
        <end position="105"/>
    </location>
</feature>
<dbReference type="FunFam" id="1.20.5.5270:FF:000002">
    <property type="entry name" value="Lon protease homolog"/>
    <property type="match status" value="1"/>
</dbReference>
<evidence type="ECO:0000256" key="6">
    <source>
        <dbReference type="ARBA" id="ARBA00022825"/>
    </source>
</evidence>
<proteinExistence type="evidence at transcript level"/>
<dbReference type="InterPro" id="IPR008268">
    <property type="entry name" value="Peptidase_S16_AS"/>
</dbReference>
<dbReference type="InterPro" id="IPR027543">
    <property type="entry name" value="Lon_bac"/>
</dbReference>
<dbReference type="PANTHER" id="PTHR43718:SF2">
    <property type="entry name" value="LON PROTEASE HOMOLOG, MITOCHONDRIAL"/>
    <property type="match status" value="1"/>
</dbReference>
<comment type="catalytic activity">
    <reaction evidence="9 10 11 14">
        <text>Hydrolysis of proteins in presence of ATP.</text>
        <dbReference type="EC" id="3.4.21.53"/>
    </reaction>
</comment>
<keyword evidence="20" id="KW-1185">Reference proteome</keyword>
<dbReference type="Gene3D" id="1.20.5.5270">
    <property type="match status" value="1"/>
</dbReference>
<dbReference type="SMART" id="SM00464">
    <property type="entry name" value="LON"/>
    <property type="match status" value="1"/>
</dbReference>
<dbReference type="Gene3D" id="1.10.8.60">
    <property type="match status" value="1"/>
</dbReference>
<dbReference type="Gene3D" id="3.40.50.300">
    <property type="entry name" value="P-loop containing nucleotide triphosphate hydrolases"/>
    <property type="match status" value="1"/>
</dbReference>
<dbReference type="SUPFAM" id="SSF52540">
    <property type="entry name" value="P-loop containing nucleoside triphosphate hydrolases"/>
    <property type="match status" value="1"/>
</dbReference>
<dbReference type="EMBL" id="CP139487">
    <property type="protein sequence ID" value="WPU65556.1"/>
    <property type="molecule type" value="Genomic_DNA"/>
</dbReference>
<dbReference type="CDD" id="cd19500">
    <property type="entry name" value="RecA-like_Lon"/>
    <property type="match status" value="1"/>
</dbReference>
<dbReference type="KEGG" id="psti:SOO65_02225"/>
<evidence type="ECO:0000256" key="5">
    <source>
        <dbReference type="ARBA" id="ARBA00022801"/>
    </source>
</evidence>
<dbReference type="InterPro" id="IPR003959">
    <property type="entry name" value="ATPase_AAA_core"/>
</dbReference>
<comment type="subcellular location">
    <subcellularLocation>
        <location evidence="1 10 11">Cytoplasm</location>
    </subcellularLocation>
</comment>
<keyword evidence="3 10" id="KW-0645">Protease</keyword>
<reference evidence="19 20" key="1">
    <citation type="submission" date="2023-11" db="EMBL/GenBank/DDBJ databases">
        <title>Peredibacter starrii A3.12.</title>
        <authorList>
            <person name="Mitchell R.J."/>
        </authorList>
    </citation>
    <scope>NUCLEOTIDE SEQUENCE [LARGE SCALE GENOMIC DNA]</scope>
    <source>
        <strain evidence="19 20">A3.12</strain>
    </source>
</reference>
<evidence type="ECO:0000313" key="20">
    <source>
        <dbReference type="Proteomes" id="UP001324634"/>
    </source>
</evidence>
<keyword evidence="7 10" id="KW-0067">ATP-binding</keyword>
<dbReference type="InterPro" id="IPR027065">
    <property type="entry name" value="Lon_Prtase"/>
</dbReference>
<dbReference type="PANTHER" id="PTHR43718">
    <property type="entry name" value="LON PROTEASE"/>
    <property type="match status" value="1"/>
</dbReference>
<dbReference type="GO" id="GO:0004176">
    <property type="term" value="F:ATP-dependent peptidase activity"/>
    <property type="evidence" value="ECO:0007669"/>
    <property type="project" value="UniProtKB-UniRule"/>
</dbReference>
<evidence type="ECO:0000313" key="19">
    <source>
        <dbReference type="EMBL" id="WPU65556.1"/>
    </source>
</evidence>
<dbReference type="SUPFAM" id="SSF88697">
    <property type="entry name" value="PUA domain-like"/>
    <property type="match status" value="1"/>
</dbReference>
<feature type="active site" evidence="10 12">
    <location>
        <position position="807"/>
    </location>
</feature>
<dbReference type="InterPro" id="IPR015947">
    <property type="entry name" value="PUA-like_sf"/>
</dbReference>
<evidence type="ECO:0000259" key="17">
    <source>
        <dbReference type="PROSITE" id="PS51786"/>
    </source>
</evidence>
<feature type="domain" description="Lon N-terminal" evidence="18">
    <location>
        <begin position="23"/>
        <end position="250"/>
    </location>
</feature>
<evidence type="ECO:0000256" key="13">
    <source>
        <dbReference type="PIRSR" id="PIRSR001174-2"/>
    </source>
</evidence>
<dbReference type="InterPro" id="IPR003593">
    <property type="entry name" value="AAA+_ATPase"/>
</dbReference>